<keyword evidence="2" id="KW-1185">Reference proteome</keyword>
<proteinExistence type="predicted"/>
<sequence>MLLNCGSGSRQVRRALLCSWLASHQYGQRRSSSIVKHSHTVPLLKPCLYDRSDTPQLHILTTGCFSRLSPYIGRDFSRLPLPLGLLFERRVGYG</sequence>
<reference evidence="1 2" key="1">
    <citation type="submission" date="2016-07" db="EMBL/GenBank/DDBJ databases">
        <title>Multiple horizontal gene transfer events from other fungi enriched the ability of initially mycotrophic Trichoderma (Ascomycota) to feed on dead plant biomass.</title>
        <authorList>
            <consortium name="DOE Joint Genome Institute"/>
            <person name="Aerts A."/>
            <person name="Atanasova L."/>
            <person name="Chenthamara K."/>
            <person name="Zhang J."/>
            <person name="Grujic M."/>
            <person name="Henrissat B."/>
            <person name="Kuo A."/>
            <person name="Salamov A."/>
            <person name="Lipzen A."/>
            <person name="Labutti K."/>
            <person name="Barry K."/>
            <person name="Miao Y."/>
            <person name="Rahimi M.J."/>
            <person name="Shen Q."/>
            <person name="Grigoriev I.V."/>
            <person name="Kubicek C.P."/>
            <person name="Druzhinina I.S."/>
        </authorList>
    </citation>
    <scope>NUCLEOTIDE SEQUENCE [LARGE SCALE GENOMIC DNA]</scope>
    <source>
        <strain evidence="1 2">CBS 433.97</strain>
    </source>
</reference>
<organism evidence="1 2">
    <name type="scientific">Trichoderma asperellum (strain ATCC 204424 / CBS 433.97 / NBRC 101777)</name>
    <dbReference type="NCBI Taxonomy" id="1042311"/>
    <lineage>
        <taxon>Eukaryota</taxon>
        <taxon>Fungi</taxon>
        <taxon>Dikarya</taxon>
        <taxon>Ascomycota</taxon>
        <taxon>Pezizomycotina</taxon>
        <taxon>Sordariomycetes</taxon>
        <taxon>Hypocreomycetidae</taxon>
        <taxon>Hypocreales</taxon>
        <taxon>Hypocreaceae</taxon>
        <taxon>Trichoderma</taxon>
    </lineage>
</organism>
<dbReference type="Proteomes" id="UP000240493">
    <property type="component" value="Unassembled WGS sequence"/>
</dbReference>
<protein>
    <submittedName>
        <fullName evidence="1">Uncharacterized protein</fullName>
    </submittedName>
</protein>
<dbReference type="EMBL" id="KZ679256">
    <property type="protein sequence ID" value="PTB47061.1"/>
    <property type="molecule type" value="Genomic_DNA"/>
</dbReference>
<name>A0A2T3ZQH0_TRIA4</name>
<evidence type="ECO:0000313" key="1">
    <source>
        <dbReference type="EMBL" id="PTB47061.1"/>
    </source>
</evidence>
<evidence type="ECO:0000313" key="2">
    <source>
        <dbReference type="Proteomes" id="UP000240493"/>
    </source>
</evidence>
<accession>A0A2T3ZQH0</accession>
<dbReference type="AlphaFoldDB" id="A0A2T3ZQH0"/>
<gene>
    <name evidence="1" type="ORF">M441DRAFT_53743</name>
</gene>